<proteinExistence type="predicted"/>
<dbReference type="EMBL" id="FOLS01000028">
    <property type="protein sequence ID" value="SFD52121.1"/>
    <property type="molecule type" value="Genomic_DNA"/>
</dbReference>
<dbReference type="CDD" id="cd00093">
    <property type="entry name" value="HTH_XRE"/>
    <property type="match status" value="1"/>
</dbReference>
<dbReference type="PROSITE" id="PS50943">
    <property type="entry name" value="HTH_CROC1"/>
    <property type="match status" value="1"/>
</dbReference>
<keyword evidence="3" id="KW-1185">Reference proteome</keyword>
<dbReference type="Pfam" id="PF01381">
    <property type="entry name" value="HTH_3"/>
    <property type="match status" value="1"/>
</dbReference>
<evidence type="ECO:0000313" key="3">
    <source>
        <dbReference type="Proteomes" id="UP000183385"/>
    </source>
</evidence>
<protein>
    <submittedName>
        <fullName evidence="2">Helix-turn-helix</fullName>
    </submittedName>
</protein>
<dbReference type="InterPro" id="IPR010982">
    <property type="entry name" value="Lambda_DNA-bd_dom_sf"/>
</dbReference>
<evidence type="ECO:0000259" key="1">
    <source>
        <dbReference type="PROSITE" id="PS50943"/>
    </source>
</evidence>
<dbReference type="AlphaFoldDB" id="A0AAQ1QYT8"/>
<dbReference type="Gene3D" id="1.10.260.40">
    <property type="entry name" value="lambda repressor-like DNA-binding domains"/>
    <property type="match status" value="1"/>
</dbReference>
<dbReference type="SMART" id="SM00530">
    <property type="entry name" value="HTH_XRE"/>
    <property type="match status" value="1"/>
</dbReference>
<dbReference type="SUPFAM" id="SSF47413">
    <property type="entry name" value="lambda repressor-like DNA-binding domains"/>
    <property type="match status" value="1"/>
</dbReference>
<feature type="domain" description="HTH cro/C1-type" evidence="1">
    <location>
        <begin position="29"/>
        <end position="70"/>
    </location>
</feature>
<dbReference type="RefSeq" id="WP_083426824.1">
    <property type="nucleotide sequence ID" value="NZ_FOLS01000028.1"/>
</dbReference>
<sequence length="222" mass="24102">MATEFKDRLVLACDRASHVPPKFAGRGVDIAKAMEVSQEAVRRWFEGSAMPRPKTMKKLASYLGCDDAWLALGVEPPVATVEEKISRVINESGAIQLVAGLIMLDGHECAFPAAGIKQANGVDLYAISRGTQFALNVALARAVEPGKYEVTIPTGYIGVKCVAVFYRALDDHDVVVLPHDVIGKHKRPVASGLVLDVEYANGEYRVAEQPLPVFRAFGAFYD</sequence>
<accession>A0AAQ1QYT8</accession>
<dbReference type="Proteomes" id="UP000183385">
    <property type="component" value="Unassembled WGS sequence"/>
</dbReference>
<comment type="caution">
    <text evidence="2">The sequence shown here is derived from an EMBL/GenBank/DDBJ whole genome shotgun (WGS) entry which is preliminary data.</text>
</comment>
<gene>
    <name evidence="2" type="ORF">SAMN05216577_12824</name>
</gene>
<organism evidence="2 3">
    <name type="scientific">Pseudomonas citronellolis</name>
    <dbReference type="NCBI Taxonomy" id="53408"/>
    <lineage>
        <taxon>Bacteria</taxon>
        <taxon>Pseudomonadati</taxon>
        <taxon>Pseudomonadota</taxon>
        <taxon>Gammaproteobacteria</taxon>
        <taxon>Pseudomonadales</taxon>
        <taxon>Pseudomonadaceae</taxon>
        <taxon>Pseudomonas</taxon>
    </lineage>
</organism>
<evidence type="ECO:0000313" key="2">
    <source>
        <dbReference type="EMBL" id="SFD52121.1"/>
    </source>
</evidence>
<dbReference type="InterPro" id="IPR001387">
    <property type="entry name" value="Cro/C1-type_HTH"/>
</dbReference>
<dbReference type="GO" id="GO:0003677">
    <property type="term" value="F:DNA binding"/>
    <property type="evidence" value="ECO:0007669"/>
    <property type="project" value="InterPro"/>
</dbReference>
<reference evidence="2 3" key="1">
    <citation type="submission" date="2016-10" db="EMBL/GenBank/DDBJ databases">
        <authorList>
            <person name="Varghese N."/>
            <person name="Submissions S."/>
        </authorList>
    </citation>
    <scope>NUCLEOTIDE SEQUENCE [LARGE SCALE GENOMIC DNA]</scope>
    <source>
        <strain evidence="2 3">LMG 18378</strain>
    </source>
</reference>
<name>A0AAQ1QYT8_9PSED</name>